<dbReference type="PANTHER" id="PTHR43138">
    <property type="entry name" value="ACETYLTRANSFERASE, GNAT FAMILY"/>
    <property type="match status" value="1"/>
</dbReference>
<reference evidence="1" key="1">
    <citation type="submission" date="2022-01" db="EMBL/GenBank/DDBJ databases">
        <title>Comparative genomics reveals a dynamic genome evolution in the ectomycorrhizal milk-cap (Lactarius) mushrooms.</title>
        <authorList>
            <consortium name="DOE Joint Genome Institute"/>
            <person name="Lebreton A."/>
            <person name="Tang N."/>
            <person name="Kuo A."/>
            <person name="LaButti K."/>
            <person name="Drula E."/>
            <person name="Barry K."/>
            <person name="Clum A."/>
            <person name="Lipzen A."/>
            <person name="Mousain D."/>
            <person name="Ng V."/>
            <person name="Wang R."/>
            <person name="Wang X."/>
            <person name="Dai Y."/>
            <person name="Henrissat B."/>
            <person name="Grigoriev I.V."/>
            <person name="Guerin-Laguette A."/>
            <person name="Yu F."/>
            <person name="Martin F.M."/>
        </authorList>
    </citation>
    <scope>NUCLEOTIDE SEQUENCE</scope>
    <source>
        <strain evidence="1">QP</strain>
    </source>
</reference>
<proteinExistence type="predicted"/>
<accession>A0AAD4LKY2</accession>
<dbReference type="Gene3D" id="3.40.630.30">
    <property type="match status" value="1"/>
</dbReference>
<name>A0AAD4LKY2_9AGAM</name>
<dbReference type="GO" id="GO:0005634">
    <property type="term" value="C:nucleus"/>
    <property type="evidence" value="ECO:0007669"/>
    <property type="project" value="TreeGrafter"/>
</dbReference>
<organism evidence="1 2">
    <name type="scientific">Lactarius akahatsu</name>
    <dbReference type="NCBI Taxonomy" id="416441"/>
    <lineage>
        <taxon>Eukaryota</taxon>
        <taxon>Fungi</taxon>
        <taxon>Dikarya</taxon>
        <taxon>Basidiomycota</taxon>
        <taxon>Agaricomycotina</taxon>
        <taxon>Agaricomycetes</taxon>
        <taxon>Russulales</taxon>
        <taxon>Russulaceae</taxon>
        <taxon>Lactarius</taxon>
    </lineage>
</organism>
<sequence>MSAYGTFTAPSRPTDLLPPTVWELPEPTEPDKPAAPFRRLALHHLRLDDARALLPGLVEYTHRVFAAEVEAGRSYPQEAPHTRAAFEAYFWAADVIVAIGTNDQSGSDSDSNVEGGRAGRSWEDALVGFYYVKPNYPGRSSHICNAGFVIPASSPAVRLRQNIGKIVLALWSLARIQSKRVQFGSMRIWDSLGFVRAGLIPRAGRLRREDGSGEEWFDAVIYYRSFVDEDEWARPIE</sequence>
<dbReference type="AlphaFoldDB" id="A0AAD4LKY2"/>
<gene>
    <name evidence="1" type="ORF">EDB92DRAFT_1815010</name>
</gene>
<evidence type="ECO:0000313" key="1">
    <source>
        <dbReference type="EMBL" id="KAH8994472.1"/>
    </source>
</evidence>
<dbReference type="InterPro" id="IPR052742">
    <property type="entry name" value="Mito_N-acetyltransferase"/>
</dbReference>
<protein>
    <recommendedName>
        <fullName evidence="3">N-acetyltransferase domain-containing protein</fullName>
    </recommendedName>
</protein>
<evidence type="ECO:0000313" key="2">
    <source>
        <dbReference type="Proteomes" id="UP001201163"/>
    </source>
</evidence>
<dbReference type="PANTHER" id="PTHR43138:SF1">
    <property type="entry name" value="N-ACETYLTRANSFERASE ACA1"/>
    <property type="match status" value="1"/>
</dbReference>
<keyword evidence="2" id="KW-1185">Reference proteome</keyword>
<dbReference type="Proteomes" id="UP001201163">
    <property type="component" value="Unassembled WGS sequence"/>
</dbReference>
<comment type="caution">
    <text evidence="1">The sequence shown here is derived from an EMBL/GenBank/DDBJ whole genome shotgun (WGS) entry which is preliminary data.</text>
</comment>
<dbReference type="EMBL" id="JAKELL010000014">
    <property type="protein sequence ID" value="KAH8994472.1"/>
    <property type="molecule type" value="Genomic_DNA"/>
</dbReference>
<evidence type="ECO:0008006" key="3">
    <source>
        <dbReference type="Google" id="ProtNLM"/>
    </source>
</evidence>